<protein>
    <submittedName>
        <fullName evidence="2">Uncharacterized protein</fullName>
    </submittedName>
</protein>
<sequence>MFTGRPAYYVVVECGTQVQRSKISKGPVLDDLFFVFFLFSMLICSDYILVIQNSLVQVNKKIYMTTVILQKEDSTEKRIFVKEEQELGQSICERFMNLWRIPWRRFLFFCENTSSNDKQKQV</sequence>
<keyword evidence="1" id="KW-0812">Transmembrane</keyword>
<keyword evidence="3" id="KW-1185">Reference proteome</keyword>
<reference evidence="2 3" key="2">
    <citation type="submission" date="2020-07" db="EMBL/GenBank/DDBJ databases">
        <title>Genome assembly of wild tea tree DASZ reveals pedigree and selection history of tea varieties.</title>
        <authorList>
            <person name="Zhang W."/>
        </authorList>
    </citation>
    <scope>NUCLEOTIDE SEQUENCE [LARGE SCALE GENOMIC DNA]</scope>
    <source>
        <strain evidence="3">cv. G240</strain>
        <tissue evidence="2">Leaf</tissue>
    </source>
</reference>
<reference evidence="3" key="1">
    <citation type="journal article" date="2020" name="Nat. Commun.">
        <title>Genome assembly of wild tea tree DASZ reveals pedigree and selection history of tea varieties.</title>
        <authorList>
            <person name="Zhang W."/>
            <person name="Zhang Y."/>
            <person name="Qiu H."/>
            <person name="Guo Y."/>
            <person name="Wan H."/>
            <person name="Zhang X."/>
            <person name="Scossa F."/>
            <person name="Alseekh S."/>
            <person name="Zhang Q."/>
            <person name="Wang P."/>
            <person name="Xu L."/>
            <person name="Schmidt M.H."/>
            <person name="Jia X."/>
            <person name="Li D."/>
            <person name="Zhu A."/>
            <person name="Guo F."/>
            <person name="Chen W."/>
            <person name="Ni D."/>
            <person name="Usadel B."/>
            <person name="Fernie A.R."/>
            <person name="Wen W."/>
        </authorList>
    </citation>
    <scope>NUCLEOTIDE SEQUENCE [LARGE SCALE GENOMIC DNA]</scope>
    <source>
        <strain evidence="3">cv. G240</strain>
    </source>
</reference>
<dbReference type="Proteomes" id="UP000593564">
    <property type="component" value="Unassembled WGS sequence"/>
</dbReference>
<proteinExistence type="predicted"/>
<evidence type="ECO:0000313" key="2">
    <source>
        <dbReference type="EMBL" id="KAF5954718.1"/>
    </source>
</evidence>
<name>A0A7J7HRS9_CAMSI</name>
<comment type="caution">
    <text evidence="2">The sequence shown here is derived from an EMBL/GenBank/DDBJ whole genome shotgun (WGS) entry which is preliminary data.</text>
</comment>
<dbReference type="EMBL" id="JACBKZ010000003">
    <property type="protein sequence ID" value="KAF5954718.1"/>
    <property type="molecule type" value="Genomic_DNA"/>
</dbReference>
<organism evidence="2 3">
    <name type="scientific">Camellia sinensis</name>
    <name type="common">Tea plant</name>
    <name type="synonym">Thea sinensis</name>
    <dbReference type="NCBI Taxonomy" id="4442"/>
    <lineage>
        <taxon>Eukaryota</taxon>
        <taxon>Viridiplantae</taxon>
        <taxon>Streptophyta</taxon>
        <taxon>Embryophyta</taxon>
        <taxon>Tracheophyta</taxon>
        <taxon>Spermatophyta</taxon>
        <taxon>Magnoliopsida</taxon>
        <taxon>eudicotyledons</taxon>
        <taxon>Gunneridae</taxon>
        <taxon>Pentapetalae</taxon>
        <taxon>asterids</taxon>
        <taxon>Ericales</taxon>
        <taxon>Theaceae</taxon>
        <taxon>Camellia</taxon>
    </lineage>
</organism>
<evidence type="ECO:0000313" key="3">
    <source>
        <dbReference type="Proteomes" id="UP000593564"/>
    </source>
</evidence>
<keyword evidence="1" id="KW-1133">Transmembrane helix</keyword>
<evidence type="ECO:0000256" key="1">
    <source>
        <dbReference type="SAM" id="Phobius"/>
    </source>
</evidence>
<accession>A0A7J7HRS9</accession>
<dbReference type="AlphaFoldDB" id="A0A7J7HRS9"/>
<feature type="transmembrane region" description="Helical" evidence="1">
    <location>
        <begin position="32"/>
        <end position="51"/>
    </location>
</feature>
<keyword evidence="1" id="KW-0472">Membrane</keyword>
<gene>
    <name evidence="2" type="ORF">HYC85_007574</name>
</gene>